<dbReference type="EMBL" id="CAJPWZ010002581">
    <property type="protein sequence ID" value="CAG2241257.1"/>
    <property type="molecule type" value="Genomic_DNA"/>
</dbReference>
<organism evidence="1 2">
    <name type="scientific">Mytilus edulis</name>
    <name type="common">Blue mussel</name>
    <dbReference type="NCBI Taxonomy" id="6550"/>
    <lineage>
        <taxon>Eukaryota</taxon>
        <taxon>Metazoa</taxon>
        <taxon>Spiralia</taxon>
        <taxon>Lophotrochozoa</taxon>
        <taxon>Mollusca</taxon>
        <taxon>Bivalvia</taxon>
        <taxon>Autobranchia</taxon>
        <taxon>Pteriomorphia</taxon>
        <taxon>Mytilida</taxon>
        <taxon>Mytiloidea</taxon>
        <taxon>Mytilidae</taxon>
        <taxon>Mytilinae</taxon>
        <taxon>Mytilus</taxon>
    </lineage>
</organism>
<dbReference type="AlphaFoldDB" id="A0A8S3UFQ7"/>
<dbReference type="Proteomes" id="UP000683360">
    <property type="component" value="Unassembled WGS sequence"/>
</dbReference>
<accession>A0A8S3UFQ7</accession>
<proteinExistence type="predicted"/>
<name>A0A8S3UFQ7_MYTED</name>
<sequence>MHDILIHNLITHNTTTDMCNMKLSLIETSACGLNVMADYLLYVVIDRRIHDYWFYSQELADTNFGPEEIGVALILNTFNRQIHPCLLKIVPNIYGPCDSSHVNNTCIDNNVGKHYKYNEINITPGVCCAVGATEICPILKATVKLEAHFASCITSELKWSYKFRRRFLRRLKRRHSFIYDYYPSDGDFSDIFDGCLAVPFVIEIQPVYPKQKIDYAWYYRMQGLLIKKMHLEDAMAWLSTLGGAYSSLGDYFESHAVIAGKISFKQMVIAMEMADPITISRCRLFFALSLMQQGHFKKSKYIIRKQLKFAKKVVKDVKLIAMCRGLWNKVCYVMNNNQVLPLTSSTDRKRKSKQLNFVTDANYDAKLR</sequence>
<dbReference type="PANTHER" id="PTHR36693:SF1">
    <property type="entry name" value="GH02722P"/>
    <property type="match status" value="1"/>
</dbReference>
<protein>
    <submittedName>
        <fullName evidence="1">Uncharacterized protein</fullName>
    </submittedName>
</protein>
<reference evidence="1" key="1">
    <citation type="submission" date="2021-03" db="EMBL/GenBank/DDBJ databases">
        <authorList>
            <person name="Bekaert M."/>
        </authorList>
    </citation>
    <scope>NUCLEOTIDE SEQUENCE</scope>
</reference>
<gene>
    <name evidence="1" type="ORF">MEDL_53492</name>
</gene>
<dbReference type="Pfam" id="PF16065">
    <property type="entry name" value="DUF4807"/>
    <property type="match status" value="1"/>
</dbReference>
<dbReference type="InterPro" id="IPR032072">
    <property type="entry name" value="DUF4807"/>
</dbReference>
<evidence type="ECO:0000313" key="1">
    <source>
        <dbReference type="EMBL" id="CAG2241257.1"/>
    </source>
</evidence>
<comment type="caution">
    <text evidence="1">The sequence shown here is derived from an EMBL/GenBank/DDBJ whole genome shotgun (WGS) entry which is preliminary data.</text>
</comment>
<evidence type="ECO:0000313" key="2">
    <source>
        <dbReference type="Proteomes" id="UP000683360"/>
    </source>
</evidence>
<dbReference type="PANTHER" id="PTHR36693">
    <property type="entry name" value="GH02722P"/>
    <property type="match status" value="1"/>
</dbReference>
<keyword evidence="2" id="KW-1185">Reference proteome</keyword>
<dbReference type="OrthoDB" id="121932at2759"/>